<dbReference type="EMBL" id="LR862153">
    <property type="protein sequence ID" value="CAD1835881.1"/>
    <property type="molecule type" value="Genomic_DNA"/>
</dbReference>
<reference evidence="1" key="1">
    <citation type="submission" date="2020-07" db="EMBL/GenBank/DDBJ databases">
        <authorList>
            <person name="Lin J."/>
        </authorList>
    </citation>
    <scope>NUCLEOTIDE SEQUENCE</scope>
</reference>
<proteinExistence type="predicted"/>
<protein>
    <submittedName>
        <fullName evidence="1">Uncharacterized protein</fullName>
    </submittedName>
</protein>
<dbReference type="AlphaFoldDB" id="A0A6V7PYN0"/>
<evidence type="ECO:0000313" key="1">
    <source>
        <dbReference type="EMBL" id="CAD1835881.1"/>
    </source>
</evidence>
<sequence>MTLIEQEVDQPSSAFEAICLAALDGKESPAIAISSGAADTEIERKTEPRLMLDENDISDGAKEGKREIGLLHDERKRHDTAPSCEGVASLASHPLWLCQETEGCMDHSYESRLCPNVDWQCSLRNGWSSERISSLPPLSRRVTKTNSVTSISKAGFFFFYLLKRRQKENTQDEEKRIDYDYGYFYKGKPIHSSYTGWRIAKSLNKISNTISSQTAGWLGERKHYAWACNKTSNGSQRERLKWDWTKGQLQEWKTSLHATVKHIPNTYSDHTPFLIDLFGAVSSPTTRRPFRFQAAWLTHRGFYPLVCENVHNDMEFSAALEGLTAKVKWWNSNVFGNIHWRKKRI</sequence>
<name>A0A6V7PYN0_ANACO</name>
<organism evidence="1">
    <name type="scientific">Ananas comosus var. bracteatus</name>
    <name type="common">red pineapple</name>
    <dbReference type="NCBI Taxonomy" id="296719"/>
    <lineage>
        <taxon>Eukaryota</taxon>
        <taxon>Viridiplantae</taxon>
        <taxon>Streptophyta</taxon>
        <taxon>Embryophyta</taxon>
        <taxon>Tracheophyta</taxon>
        <taxon>Spermatophyta</taxon>
        <taxon>Magnoliopsida</taxon>
        <taxon>Liliopsida</taxon>
        <taxon>Poales</taxon>
        <taxon>Bromeliaceae</taxon>
        <taxon>Bromelioideae</taxon>
        <taxon>Ananas</taxon>
    </lineage>
</organism>
<accession>A0A6V7PYN0</accession>
<gene>
    <name evidence="1" type="ORF">CB5_LOCUS19092</name>
</gene>